<accession>A0A841GFG3</accession>
<dbReference type="PANTHER" id="PTHR43794">
    <property type="entry name" value="AMINOHYDROLASE SSNA-RELATED"/>
    <property type="match status" value="1"/>
</dbReference>
<dbReference type="PANTHER" id="PTHR43794:SF11">
    <property type="entry name" value="AMIDOHYDROLASE-RELATED DOMAIN-CONTAINING PROTEIN"/>
    <property type="match status" value="1"/>
</dbReference>
<dbReference type="GO" id="GO:0016810">
    <property type="term" value="F:hydrolase activity, acting on carbon-nitrogen (but not peptide) bonds"/>
    <property type="evidence" value="ECO:0007669"/>
    <property type="project" value="InterPro"/>
</dbReference>
<sequence>MKAIINAKIFDYENFHENYYIIFDKKINDIGPMENFKGAPQIIDAKGNFVLPGFVIGHTHIYSTFARGLNLPFNPLNFKDILTQLWWKLDSQLAKEENYYSALVAGIEFIKNGVTTVIDHHASGLQIKGSLNTLKTALCDEIGLRGIFCFETSDRFNVDECINENLEFLKTRSEMHAGLFGLHASLSLSDNTLEKVSKLYKGPIHIHTAESIDDVEDSLSKYGLRVITRLEKFGLLRENSILAHCVHASVEELELISKKNCFIALNVTSNMNNAVGLPNYRLMKKHNVKVITGNDGLGFNFARELLNLYFSMKLKGNSPLSFSFDDLKSIISNTYEIASKHLNIKLGKIKPGYAADLIIVPYTPPTPLNSENAFGHVIYGLFDNFRPSHVIVNGKILMQNYEIKLQVDEIYKQAKKVAENLWKKLNK</sequence>
<dbReference type="InterPro" id="IPR011059">
    <property type="entry name" value="Metal-dep_hydrolase_composite"/>
</dbReference>
<evidence type="ECO:0000256" key="1">
    <source>
        <dbReference type="ARBA" id="ARBA00022801"/>
    </source>
</evidence>
<dbReference type="Gene3D" id="2.30.40.10">
    <property type="entry name" value="Urease, subunit C, domain 1"/>
    <property type="match status" value="1"/>
</dbReference>
<dbReference type="Gene3D" id="3.20.20.140">
    <property type="entry name" value="Metal-dependent hydrolases"/>
    <property type="match status" value="1"/>
</dbReference>
<dbReference type="SUPFAM" id="SSF51338">
    <property type="entry name" value="Composite domain of metallo-dependent hydrolases"/>
    <property type="match status" value="1"/>
</dbReference>
<dbReference type="SUPFAM" id="SSF51556">
    <property type="entry name" value="Metallo-dependent hydrolases"/>
    <property type="match status" value="1"/>
</dbReference>
<evidence type="ECO:0000313" key="4">
    <source>
        <dbReference type="Proteomes" id="UP000555828"/>
    </source>
</evidence>
<name>A0A841GFG3_9BACT</name>
<dbReference type="InterPro" id="IPR006680">
    <property type="entry name" value="Amidohydro-rel"/>
</dbReference>
<comment type="caution">
    <text evidence="3">The sequence shown here is derived from an EMBL/GenBank/DDBJ whole genome shotgun (WGS) entry which is preliminary data.</text>
</comment>
<keyword evidence="1" id="KW-0378">Hydrolase</keyword>
<dbReference type="InterPro" id="IPR032466">
    <property type="entry name" value="Metal_Hydrolase"/>
</dbReference>
<proteinExistence type="predicted"/>
<organism evidence="3 4">
    <name type="scientific">Thermosipho japonicus</name>
    <dbReference type="NCBI Taxonomy" id="90323"/>
    <lineage>
        <taxon>Bacteria</taxon>
        <taxon>Thermotogati</taxon>
        <taxon>Thermotogota</taxon>
        <taxon>Thermotogae</taxon>
        <taxon>Thermotogales</taxon>
        <taxon>Fervidobacteriaceae</taxon>
        <taxon>Thermosipho</taxon>
    </lineage>
</organism>
<reference evidence="3 4" key="1">
    <citation type="submission" date="2020-08" db="EMBL/GenBank/DDBJ databases">
        <title>Genomic Encyclopedia of Type Strains, Phase IV (KMG-IV): sequencing the most valuable type-strain genomes for metagenomic binning, comparative biology and taxonomic classification.</title>
        <authorList>
            <person name="Goeker M."/>
        </authorList>
    </citation>
    <scope>NUCLEOTIDE SEQUENCE [LARGE SCALE GENOMIC DNA]</scope>
    <source>
        <strain evidence="3 4">DSM 13481</strain>
    </source>
</reference>
<evidence type="ECO:0000313" key="3">
    <source>
        <dbReference type="EMBL" id="MBB6062366.1"/>
    </source>
</evidence>
<dbReference type="RefSeq" id="WP_184619050.1">
    <property type="nucleotide sequence ID" value="NZ_JACHEX010000002.1"/>
</dbReference>
<feature type="domain" description="Amidohydrolase-related" evidence="2">
    <location>
        <begin position="49"/>
        <end position="397"/>
    </location>
</feature>
<dbReference type="AlphaFoldDB" id="A0A841GFG3"/>
<dbReference type="Pfam" id="PF01979">
    <property type="entry name" value="Amidohydro_1"/>
    <property type="match status" value="1"/>
</dbReference>
<keyword evidence="4" id="KW-1185">Reference proteome</keyword>
<dbReference type="Proteomes" id="UP000555828">
    <property type="component" value="Unassembled WGS sequence"/>
</dbReference>
<dbReference type="InterPro" id="IPR050287">
    <property type="entry name" value="MTA/SAH_deaminase"/>
</dbReference>
<evidence type="ECO:0000259" key="2">
    <source>
        <dbReference type="Pfam" id="PF01979"/>
    </source>
</evidence>
<protein>
    <submittedName>
        <fullName evidence="3">Putative selenium metabolism protein SsnA</fullName>
    </submittedName>
</protein>
<dbReference type="EMBL" id="JACHEX010000002">
    <property type="protein sequence ID" value="MBB6062366.1"/>
    <property type="molecule type" value="Genomic_DNA"/>
</dbReference>
<gene>
    <name evidence="3" type="ORF">HNP65_000804</name>
</gene>